<dbReference type="Proteomes" id="UP001310594">
    <property type="component" value="Unassembled WGS sequence"/>
</dbReference>
<reference evidence="1" key="1">
    <citation type="submission" date="2023-08" db="EMBL/GenBank/DDBJ databases">
        <title>Black Yeasts Isolated from many extreme environments.</title>
        <authorList>
            <person name="Coleine C."/>
            <person name="Stajich J.E."/>
            <person name="Selbmann L."/>
        </authorList>
    </citation>
    <scope>NUCLEOTIDE SEQUENCE</scope>
    <source>
        <strain evidence="1">CCFEE 5810</strain>
    </source>
</reference>
<evidence type="ECO:0000313" key="1">
    <source>
        <dbReference type="EMBL" id="KAK5695342.1"/>
    </source>
</evidence>
<accession>A0AAN7ZZZ7</accession>
<proteinExistence type="predicted"/>
<evidence type="ECO:0000313" key="2">
    <source>
        <dbReference type="Proteomes" id="UP001310594"/>
    </source>
</evidence>
<organism evidence="1 2">
    <name type="scientific">Elasticomyces elasticus</name>
    <dbReference type="NCBI Taxonomy" id="574655"/>
    <lineage>
        <taxon>Eukaryota</taxon>
        <taxon>Fungi</taxon>
        <taxon>Dikarya</taxon>
        <taxon>Ascomycota</taxon>
        <taxon>Pezizomycotina</taxon>
        <taxon>Dothideomycetes</taxon>
        <taxon>Dothideomycetidae</taxon>
        <taxon>Mycosphaerellales</taxon>
        <taxon>Teratosphaeriaceae</taxon>
        <taxon>Elasticomyces</taxon>
    </lineage>
</organism>
<dbReference type="AlphaFoldDB" id="A0AAN7ZZZ7"/>
<sequence length="178" mass="19315">MPKDSSLKAMLCHPQPETGNMAQIPEAGMNDLLGVLNRIADNLSTLNESMSLLVAARQPSVQDLSRPLNGQEPGITPVPIPSANGKCEPETMPVPNNSAGPNFLGLGSWQRIVARGADGNVGGRVVGELRMEDDENMVDQMLDLLVEKMVEIPVEKVVDESREYSSARSWRLPGRGWN</sequence>
<name>A0AAN7ZZZ7_9PEZI</name>
<protein>
    <submittedName>
        <fullName evidence="1">Uncharacterized protein</fullName>
    </submittedName>
</protein>
<comment type="caution">
    <text evidence="1">The sequence shown here is derived from an EMBL/GenBank/DDBJ whole genome shotgun (WGS) entry which is preliminary data.</text>
</comment>
<dbReference type="EMBL" id="JAVRQU010000014">
    <property type="protein sequence ID" value="KAK5695342.1"/>
    <property type="molecule type" value="Genomic_DNA"/>
</dbReference>
<gene>
    <name evidence="1" type="ORF">LTR97_008848</name>
</gene>